<dbReference type="EMBL" id="UFAJ01001211">
    <property type="protein sequence ID" value="SSD62169.1"/>
    <property type="molecule type" value="Genomic_DNA"/>
</dbReference>
<evidence type="ECO:0000256" key="5">
    <source>
        <dbReference type="RuleBase" id="RU003345"/>
    </source>
</evidence>
<proteinExistence type="inferred from homology"/>
<dbReference type="GO" id="GO:0006598">
    <property type="term" value="P:polyamine catabolic process"/>
    <property type="evidence" value="ECO:0007669"/>
    <property type="project" value="TreeGrafter"/>
</dbReference>
<name>A0A376BC46_9ASCO</name>
<dbReference type="InterPro" id="IPR016162">
    <property type="entry name" value="Ald_DH_N"/>
</dbReference>
<dbReference type="InterPro" id="IPR029510">
    <property type="entry name" value="Ald_DH_CS_GLU"/>
</dbReference>
<dbReference type="FunFam" id="3.40.605.10:FF:000001">
    <property type="entry name" value="Aldehyde dehydrogenase 1"/>
    <property type="match status" value="1"/>
</dbReference>
<dbReference type="PROSITE" id="PS00687">
    <property type="entry name" value="ALDEHYDE_DEHYDR_GLU"/>
    <property type="match status" value="1"/>
</dbReference>
<dbReference type="Pfam" id="PF00171">
    <property type="entry name" value="Aldedh"/>
    <property type="match status" value="1"/>
</dbReference>
<protein>
    <submittedName>
        <fullName evidence="7">Probable Aldehyde dehydrogenase [NAD(P)+] 1</fullName>
    </submittedName>
</protein>
<evidence type="ECO:0000313" key="7">
    <source>
        <dbReference type="EMBL" id="SSD62169.1"/>
    </source>
</evidence>
<dbReference type="PROSITE" id="PS00070">
    <property type="entry name" value="ALDEHYDE_DEHYDR_CYS"/>
    <property type="match status" value="1"/>
</dbReference>
<evidence type="ECO:0000256" key="4">
    <source>
        <dbReference type="PROSITE-ProRule" id="PRU10007"/>
    </source>
</evidence>
<dbReference type="Gene3D" id="3.40.605.10">
    <property type="entry name" value="Aldehyde Dehydrogenase, Chain A, domain 1"/>
    <property type="match status" value="1"/>
</dbReference>
<dbReference type="GO" id="GO:0004029">
    <property type="term" value="F:aldehyde dehydrogenase (NAD+) activity"/>
    <property type="evidence" value="ECO:0007669"/>
    <property type="project" value="TreeGrafter"/>
</dbReference>
<accession>A0A376BC46</accession>
<organism evidence="7 8">
    <name type="scientific">Saccharomycodes ludwigii</name>
    <dbReference type="NCBI Taxonomy" id="36035"/>
    <lineage>
        <taxon>Eukaryota</taxon>
        <taxon>Fungi</taxon>
        <taxon>Dikarya</taxon>
        <taxon>Ascomycota</taxon>
        <taxon>Saccharomycotina</taxon>
        <taxon>Saccharomycetes</taxon>
        <taxon>Saccharomycodales</taxon>
        <taxon>Saccharomycodaceae</taxon>
        <taxon>Saccharomycodes</taxon>
    </lineage>
</organism>
<keyword evidence="8" id="KW-1185">Reference proteome</keyword>
<dbReference type="Proteomes" id="UP000262825">
    <property type="component" value="Unassembled WGS sequence"/>
</dbReference>
<sequence length="503" mass="55192">MSLFKDIIVPELNLTYNQPLGLFINNEFVKSSDDATIETSNPSTGEPIAKFYAASHKDIDNAVKAARLAYQETWSKTTPADRGILLSKLYDLINEHKDVIAAIDSIDSGKPYHTNALGDLEQILELTRYFSGASDKYVKGQYIPVNNDKYALVVREPFGVVAQIVPWNYPAAMASWKIQGCLAAGNCIVIKPAENTSLSLLYMAQLFKKAGFPPGVLNVVPGYGNIAGSALAEHMDIDKIAFTGSTAVGKKIMSMAALSNLKNVTLECGGKSPAVVFKDSNLDEAVKWISMGIFYNSGQNCTANSRILVENSVYDVFIKKFVKYVAENWNISPNIFDKNCQVGPVVSKVQYDRVIGYVNEGKKTLNYKCLNNPETVNECSKRGYFIPPTIFLDVPSTSKLFQEEIFGPVGVITKFSNYDEAVSLANDTSYGLAAAVFSENVRVINQFAKDVRAGTVWCNSSNEEEVSCPFGGYKMSGIGRELGESGMDAYMETKCIHMNISNL</sequence>
<dbReference type="PANTHER" id="PTHR43720:SF2">
    <property type="entry name" value="2-AMINOMUCONIC SEMIALDEHYDE DEHYDROGENASE"/>
    <property type="match status" value="1"/>
</dbReference>
<dbReference type="InterPro" id="IPR016161">
    <property type="entry name" value="Ald_DH/histidinol_DH"/>
</dbReference>
<dbReference type="FunFam" id="3.40.605.10:FF:000026">
    <property type="entry name" value="Aldehyde dehydrogenase, putative"/>
    <property type="match status" value="1"/>
</dbReference>
<dbReference type="InterPro" id="IPR015590">
    <property type="entry name" value="Aldehyde_DH_dom"/>
</dbReference>
<evidence type="ECO:0000256" key="2">
    <source>
        <dbReference type="ARBA" id="ARBA00023002"/>
    </source>
</evidence>
<dbReference type="GO" id="GO:0046394">
    <property type="term" value="P:carboxylic acid biosynthetic process"/>
    <property type="evidence" value="ECO:0007669"/>
    <property type="project" value="UniProtKB-ARBA"/>
</dbReference>
<dbReference type="AlphaFoldDB" id="A0A376BC46"/>
<gene>
    <name evidence="7" type="ORF">SCODWIG_03931</name>
</gene>
<evidence type="ECO:0000256" key="1">
    <source>
        <dbReference type="ARBA" id="ARBA00009986"/>
    </source>
</evidence>
<evidence type="ECO:0000256" key="3">
    <source>
        <dbReference type="ARBA" id="ARBA00023027"/>
    </source>
</evidence>
<comment type="similarity">
    <text evidence="1 5">Belongs to the aldehyde dehydrogenase family.</text>
</comment>
<dbReference type="InterPro" id="IPR016160">
    <property type="entry name" value="Ald_DH_CS_CYS"/>
</dbReference>
<dbReference type="VEuPathDB" id="FungiDB:SCODWIG_03931"/>
<dbReference type="SUPFAM" id="SSF53720">
    <property type="entry name" value="ALDH-like"/>
    <property type="match status" value="1"/>
</dbReference>
<evidence type="ECO:0000313" key="8">
    <source>
        <dbReference type="Proteomes" id="UP000262825"/>
    </source>
</evidence>
<dbReference type="InterPro" id="IPR016163">
    <property type="entry name" value="Ald_DH_C"/>
</dbReference>
<evidence type="ECO:0000259" key="6">
    <source>
        <dbReference type="Pfam" id="PF00171"/>
    </source>
</evidence>
<dbReference type="PANTHER" id="PTHR43720">
    <property type="entry name" value="2-AMINOMUCONIC SEMIALDEHYDE DEHYDROGENASE"/>
    <property type="match status" value="1"/>
</dbReference>
<keyword evidence="2 5" id="KW-0560">Oxidoreductase</keyword>
<feature type="domain" description="Aldehyde dehydrogenase" evidence="6">
    <location>
        <begin position="28"/>
        <end position="495"/>
    </location>
</feature>
<feature type="active site" evidence="4">
    <location>
        <position position="267"/>
    </location>
</feature>
<keyword evidence="3" id="KW-0520">NAD</keyword>
<dbReference type="Gene3D" id="3.40.309.10">
    <property type="entry name" value="Aldehyde Dehydrogenase, Chain A, domain 2"/>
    <property type="match status" value="1"/>
</dbReference>
<reference evidence="8" key="1">
    <citation type="submission" date="2018-06" db="EMBL/GenBank/DDBJ databases">
        <authorList>
            <person name="Guldener U."/>
        </authorList>
    </citation>
    <scope>NUCLEOTIDE SEQUENCE [LARGE SCALE GENOMIC DNA]</scope>
    <source>
        <strain evidence="8">UTAD17</strain>
    </source>
</reference>
<dbReference type="FunFam" id="3.40.309.10:FF:000012">
    <property type="entry name" value="Betaine aldehyde dehydrogenase"/>
    <property type="match status" value="1"/>
</dbReference>